<organism evidence="1">
    <name type="scientific">Oceaniferula spumae</name>
    <dbReference type="NCBI Taxonomy" id="2979115"/>
    <lineage>
        <taxon>Bacteria</taxon>
        <taxon>Pseudomonadati</taxon>
        <taxon>Verrucomicrobiota</taxon>
        <taxon>Verrucomicrobiia</taxon>
        <taxon>Verrucomicrobiales</taxon>
        <taxon>Verrucomicrobiaceae</taxon>
        <taxon>Oceaniferula</taxon>
    </lineage>
</organism>
<protein>
    <recommendedName>
        <fullName evidence="2">Transcription elongation factor GreAB</fullName>
    </recommendedName>
</protein>
<dbReference type="EMBL" id="AP026866">
    <property type="protein sequence ID" value="BDS08885.1"/>
    <property type="molecule type" value="Genomic_DNA"/>
</dbReference>
<sequence length="152" mass="16470">MKQELVQRIAARLKQQLLTMTEAAKASNAASTGDEGKAEGKYDTRALEASYLAGAQAEQSKTIARSLHVFENLELEEFSSDAEIGPGALVETELDGEISYYLLTPCAGGISFEYELGELTTLSPEAPLYQKLLGCETGDILEDSGMMILEIR</sequence>
<name>A0AAT9FSI2_9BACT</name>
<proteinExistence type="predicted"/>
<evidence type="ECO:0008006" key="2">
    <source>
        <dbReference type="Google" id="ProtNLM"/>
    </source>
</evidence>
<accession>A0AAT9FSI2</accession>
<dbReference type="AlphaFoldDB" id="A0AAT9FSI2"/>
<dbReference type="KEGG" id="osu:NT6N_39250"/>
<evidence type="ECO:0000313" key="1">
    <source>
        <dbReference type="EMBL" id="BDS08885.1"/>
    </source>
</evidence>
<reference evidence="1" key="1">
    <citation type="submission" date="2024-07" db="EMBL/GenBank/DDBJ databases">
        <title>Complete genome sequence of Verrucomicrobiaceae bacterium NT6N.</title>
        <authorList>
            <person name="Huang C."/>
            <person name="Takami H."/>
            <person name="Hamasaki K."/>
        </authorList>
    </citation>
    <scope>NUCLEOTIDE SEQUENCE</scope>
    <source>
        <strain evidence="1">NT6N</strain>
    </source>
</reference>
<gene>
    <name evidence="1" type="ORF">NT6N_39250</name>
</gene>